<dbReference type="InterPro" id="IPR015422">
    <property type="entry name" value="PyrdxlP-dep_Trfase_small"/>
</dbReference>
<feature type="domain" description="Aminotransferase class I/classII large" evidence="1">
    <location>
        <begin position="84"/>
        <end position="348"/>
    </location>
</feature>
<dbReference type="PANTHER" id="PTHR46577">
    <property type="entry name" value="HTH-TYPE TRANSCRIPTIONAL REGULATORY PROTEIN GABR"/>
    <property type="match status" value="1"/>
</dbReference>
<keyword evidence="3" id="KW-1185">Reference proteome</keyword>
<dbReference type="RefSeq" id="WP_149840669.1">
    <property type="nucleotide sequence ID" value="NZ_VUOC01000004.1"/>
</dbReference>
<dbReference type="GO" id="GO:0008483">
    <property type="term" value="F:transaminase activity"/>
    <property type="evidence" value="ECO:0007669"/>
    <property type="project" value="UniProtKB-KW"/>
</dbReference>
<dbReference type="InterPro" id="IPR051446">
    <property type="entry name" value="HTH_trans_reg/aminotransferase"/>
</dbReference>
<dbReference type="CDD" id="cd00609">
    <property type="entry name" value="AAT_like"/>
    <property type="match status" value="1"/>
</dbReference>
<dbReference type="EMBL" id="VUOC01000004">
    <property type="protein sequence ID" value="KAA2239491.1"/>
    <property type="molecule type" value="Genomic_DNA"/>
</dbReference>
<protein>
    <submittedName>
        <fullName evidence="2">PLP-dependent aminotransferase family protein</fullName>
    </submittedName>
</protein>
<dbReference type="GO" id="GO:0030170">
    <property type="term" value="F:pyridoxal phosphate binding"/>
    <property type="evidence" value="ECO:0007669"/>
    <property type="project" value="InterPro"/>
</dbReference>
<dbReference type="InterPro" id="IPR015424">
    <property type="entry name" value="PyrdxlP-dep_Trfase"/>
</dbReference>
<dbReference type="SUPFAM" id="SSF53383">
    <property type="entry name" value="PLP-dependent transferases"/>
    <property type="match status" value="1"/>
</dbReference>
<comment type="caution">
    <text evidence="2">The sequence shown here is derived from an EMBL/GenBank/DDBJ whole genome shotgun (WGS) entry which is preliminary data.</text>
</comment>
<dbReference type="Gene3D" id="3.90.1150.10">
    <property type="entry name" value="Aspartate Aminotransferase, domain 1"/>
    <property type="match status" value="1"/>
</dbReference>
<keyword evidence="2" id="KW-0808">Transferase</keyword>
<dbReference type="Pfam" id="PF00155">
    <property type="entry name" value="Aminotran_1_2"/>
    <property type="match status" value="1"/>
</dbReference>
<reference evidence="2 3" key="2">
    <citation type="submission" date="2019-09" db="EMBL/GenBank/DDBJ databases">
        <authorList>
            <person name="Jin C."/>
        </authorList>
    </citation>
    <scope>NUCLEOTIDE SEQUENCE [LARGE SCALE GENOMIC DNA]</scope>
    <source>
        <strain evidence="2 3">BN140078</strain>
    </source>
</reference>
<dbReference type="Gene3D" id="3.40.640.10">
    <property type="entry name" value="Type I PLP-dependent aspartate aminotransferase-like (Major domain)"/>
    <property type="match status" value="1"/>
</dbReference>
<sequence length="356" mass="39817">MLDLRLNYPSVKQEAVIFKQYMDTLGEQARYAMLSPDPFTPGAAAHERLGQWLQMEAGDMERYMDVKTTCSGNSAVYCILAYLKAAYPAVGVEEFTYSNLKLAALDQGVRMESIACDEEGMIPQALAQHLQQGKSKLIYLQPTVHNPTCSVMSLKRREDTVAVIRSFEDVYVIEDDAYRFLHPSPPPAILQLMPERTIYICSFSKTFNPFVRMAYVLYPKGLLDGMDRIIRITSSGSSSLFNAFTQYLMQGSLTAVIEEKRRVGVALYEKIAPIFQGLTYHIVPGSYHFWLQLPDHLKAGAFTTDMRSKGIEVMSSEDFSAEGNQQFIRIAAGAVWDSPELLPALEVIAGTVKQSA</sequence>
<dbReference type="Proteomes" id="UP000324611">
    <property type="component" value="Unassembled WGS sequence"/>
</dbReference>
<evidence type="ECO:0000259" key="1">
    <source>
        <dbReference type="Pfam" id="PF00155"/>
    </source>
</evidence>
<evidence type="ECO:0000313" key="3">
    <source>
        <dbReference type="Proteomes" id="UP000324611"/>
    </source>
</evidence>
<evidence type="ECO:0000313" key="2">
    <source>
        <dbReference type="EMBL" id="KAA2239491.1"/>
    </source>
</evidence>
<gene>
    <name evidence="2" type="ORF">F0L74_25145</name>
</gene>
<proteinExistence type="predicted"/>
<accession>A0A5B2VK92</accession>
<name>A0A5B2VK92_9BACT</name>
<dbReference type="PANTHER" id="PTHR46577:SF1">
    <property type="entry name" value="HTH-TYPE TRANSCRIPTIONAL REGULATORY PROTEIN GABR"/>
    <property type="match status" value="1"/>
</dbReference>
<reference evidence="2 3" key="1">
    <citation type="submission" date="2019-09" db="EMBL/GenBank/DDBJ databases">
        <title>Chitinophaga ginsengihumi sp. nov., isolated from soil of ginseng rhizosphere.</title>
        <authorList>
            <person name="Lee J."/>
        </authorList>
    </citation>
    <scope>NUCLEOTIDE SEQUENCE [LARGE SCALE GENOMIC DNA]</scope>
    <source>
        <strain evidence="2 3">BN140078</strain>
    </source>
</reference>
<keyword evidence="2" id="KW-0032">Aminotransferase</keyword>
<dbReference type="AlphaFoldDB" id="A0A5B2VK92"/>
<dbReference type="InterPro" id="IPR004839">
    <property type="entry name" value="Aminotransferase_I/II_large"/>
</dbReference>
<organism evidence="2 3">
    <name type="scientific">Chitinophaga agrisoli</name>
    <dbReference type="NCBI Taxonomy" id="2607653"/>
    <lineage>
        <taxon>Bacteria</taxon>
        <taxon>Pseudomonadati</taxon>
        <taxon>Bacteroidota</taxon>
        <taxon>Chitinophagia</taxon>
        <taxon>Chitinophagales</taxon>
        <taxon>Chitinophagaceae</taxon>
        <taxon>Chitinophaga</taxon>
    </lineage>
</organism>
<dbReference type="InterPro" id="IPR015421">
    <property type="entry name" value="PyrdxlP-dep_Trfase_major"/>
</dbReference>